<dbReference type="InterPro" id="IPR038680">
    <property type="entry name" value="PAW_sf"/>
</dbReference>
<dbReference type="AlphaFoldDB" id="T1GJV5"/>
<dbReference type="Pfam" id="PF04721">
    <property type="entry name" value="PAW"/>
    <property type="match status" value="1"/>
</dbReference>
<dbReference type="Proteomes" id="UP000015102">
    <property type="component" value="Unassembled WGS sequence"/>
</dbReference>
<dbReference type="PROSITE" id="PS51398">
    <property type="entry name" value="PAW"/>
    <property type="match status" value="1"/>
</dbReference>
<proteinExistence type="inferred from homology"/>
<dbReference type="STRING" id="36166.T1GJV5"/>
<dbReference type="HOGENOM" id="CLU_1588351_0_0_1"/>
<organism evidence="3 4">
    <name type="scientific">Megaselia scalaris</name>
    <name type="common">Humpbacked fly</name>
    <name type="synonym">Phora scalaris</name>
    <dbReference type="NCBI Taxonomy" id="36166"/>
    <lineage>
        <taxon>Eukaryota</taxon>
        <taxon>Metazoa</taxon>
        <taxon>Ecdysozoa</taxon>
        <taxon>Arthropoda</taxon>
        <taxon>Hexapoda</taxon>
        <taxon>Insecta</taxon>
        <taxon>Pterygota</taxon>
        <taxon>Neoptera</taxon>
        <taxon>Endopterygota</taxon>
        <taxon>Diptera</taxon>
        <taxon>Brachycera</taxon>
        <taxon>Muscomorpha</taxon>
        <taxon>Platypezoidea</taxon>
        <taxon>Phoridae</taxon>
        <taxon>Megaseliini</taxon>
        <taxon>Megaselia</taxon>
    </lineage>
</organism>
<dbReference type="InterPro" id="IPR006588">
    <property type="entry name" value="Peptide_N_glycanase_PAW_dom"/>
</dbReference>
<dbReference type="SUPFAM" id="SSF49785">
    <property type="entry name" value="Galactose-binding domain-like"/>
    <property type="match status" value="1"/>
</dbReference>
<evidence type="ECO:0000313" key="4">
    <source>
        <dbReference type="Proteomes" id="UP000015102"/>
    </source>
</evidence>
<evidence type="ECO:0000256" key="1">
    <source>
        <dbReference type="PROSITE-ProRule" id="PRU00731"/>
    </source>
</evidence>
<dbReference type="GO" id="GO:0006516">
    <property type="term" value="P:glycoprotein catabolic process"/>
    <property type="evidence" value="ECO:0007669"/>
    <property type="project" value="InterPro"/>
</dbReference>
<sequence>MSFQALDEEIDKKQFNLRYHCSSDKYERYIKESNGSINIISTYDTWEACQFSSVNIFRKVEKDWKMAYLARNENSNFAEITWKFDFGSSNLVIKEYSIRFDKQTYENGNVQLEIVPDNKSLNVKGSSAFTIKANLSGGKGDCAWQHSQLFRQPLSSKDFPKGNFFFTF</sequence>
<dbReference type="EMBL" id="CAQQ02392219">
    <property type="status" value="NOT_ANNOTATED_CDS"/>
    <property type="molecule type" value="Genomic_DNA"/>
</dbReference>
<name>T1GJV5_MEGSC</name>
<dbReference type="OMA" id="EYSIRFD"/>
<dbReference type="InterPro" id="IPR008979">
    <property type="entry name" value="Galactose-bd-like_sf"/>
</dbReference>
<comment type="similarity">
    <text evidence="1">Belongs to the transglutaminase-like superfamily. PNGase family.</text>
</comment>
<reference evidence="3" key="2">
    <citation type="submission" date="2015-06" db="UniProtKB">
        <authorList>
            <consortium name="EnsemblMetazoa"/>
        </authorList>
    </citation>
    <scope>IDENTIFICATION</scope>
</reference>
<protein>
    <recommendedName>
        <fullName evidence="2">PAW domain-containing protein</fullName>
    </recommendedName>
</protein>
<evidence type="ECO:0000313" key="3">
    <source>
        <dbReference type="EnsemblMetazoa" id="MESCA003760-PA"/>
    </source>
</evidence>
<evidence type="ECO:0000259" key="2">
    <source>
        <dbReference type="PROSITE" id="PS51398"/>
    </source>
</evidence>
<dbReference type="GO" id="GO:0005737">
    <property type="term" value="C:cytoplasm"/>
    <property type="evidence" value="ECO:0007669"/>
    <property type="project" value="InterPro"/>
</dbReference>
<accession>T1GJV5</accession>
<reference evidence="4" key="1">
    <citation type="submission" date="2013-02" db="EMBL/GenBank/DDBJ databases">
        <authorList>
            <person name="Hughes D."/>
        </authorList>
    </citation>
    <scope>NUCLEOTIDE SEQUENCE</scope>
    <source>
        <strain>Durham</strain>
        <strain evidence="4">NC isolate 2 -- Noor lab</strain>
    </source>
</reference>
<dbReference type="Gene3D" id="2.60.120.1020">
    <property type="entry name" value="Peptide N glycanase, PAW domain"/>
    <property type="match status" value="1"/>
</dbReference>
<dbReference type="EnsemblMetazoa" id="MESCA003760-RA">
    <property type="protein sequence ID" value="MESCA003760-PA"/>
    <property type="gene ID" value="MESCA003760"/>
</dbReference>
<keyword evidence="4" id="KW-1185">Reference proteome</keyword>
<feature type="domain" description="PAW" evidence="2">
    <location>
        <begin position="1"/>
        <end position="168"/>
    </location>
</feature>
<dbReference type="SMART" id="SM00613">
    <property type="entry name" value="PAW"/>
    <property type="match status" value="1"/>
</dbReference>